<dbReference type="Pfam" id="PF14833">
    <property type="entry name" value="NAD_binding_11"/>
    <property type="match status" value="1"/>
</dbReference>
<name>E3H6M0_ILYPC</name>
<dbReference type="GO" id="GO:0016616">
    <property type="term" value="F:oxidoreductase activity, acting on the CH-OH group of donors, NAD or NADP as acceptor"/>
    <property type="evidence" value="ECO:0007669"/>
    <property type="project" value="TreeGrafter"/>
</dbReference>
<dbReference type="InterPro" id="IPR029154">
    <property type="entry name" value="HIBADH-like_NADP-bd"/>
</dbReference>
<evidence type="ECO:0000256" key="3">
    <source>
        <dbReference type="PIRSR" id="PIRSR000103-1"/>
    </source>
</evidence>
<keyword evidence="1" id="KW-0560">Oxidoreductase</keyword>
<evidence type="ECO:0000256" key="1">
    <source>
        <dbReference type="ARBA" id="ARBA00023002"/>
    </source>
</evidence>
<evidence type="ECO:0000256" key="2">
    <source>
        <dbReference type="ARBA" id="ARBA00023027"/>
    </source>
</evidence>
<dbReference type="PANTHER" id="PTHR22981">
    <property type="entry name" value="3-HYDROXYISOBUTYRATE DEHYDROGENASE-RELATED"/>
    <property type="match status" value="1"/>
</dbReference>
<keyword evidence="2" id="KW-0520">NAD</keyword>
<dbReference type="InterPro" id="IPR013328">
    <property type="entry name" value="6PGD_dom2"/>
</dbReference>
<dbReference type="InterPro" id="IPR008927">
    <property type="entry name" value="6-PGluconate_DH-like_C_sf"/>
</dbReference>
<evidence type="ECO:0000259" key="4">
    <source>
        <dbReference type="Pfam" id="PF03446"/>
    </source>
</evidence>
<dbReference type="KEGG" id="ipo:Ilyop_0116"/>
<feature type="domain" description="6-phosphogluconate dehydrogenase NADP-binding" evidence="4">
    <location>
        <begin position="2"/>
        <end position="161"/>
    </location>
</feature>
<reference evidence="6 7" key="1">
    <citation type="journal article" date="2010" name="Stand. Genomic Sci.">
        <title>Complete genome sequence of Ilyobacter polytropus type strain (CuHbu1).</title>
        <authorList>
            <person name="Sikorski J."/>
            <person name="Chertkov O."/>
            <person name="Lapidus A."/>
            <person name="Nolan M."/>
            <person name="Lucas S."/>
            <person name="Del Rio T.G."/>
            <person name="Tice H."/>
            <person name="Cheng J.F."/>
            <person name="Tapia R."/>
            <person name="Han C."/>
            <person name="Goodwin L."/>
            <person name="Pitluck S."/>
            <person name="Liolios K."/>
            <person name="Ivanova N."/>
            <person name="Mavromatis K."/>
            <person name="Mikhailova N."/>
            <person name="Pati A."/>
            <person name="Chen A."/>
            <person name="Palaniappan K."/>
            <person name="Land M."/>
            <person name="Hauser L."/>
            <person name="Chang Y.J."/>
            <person name="Jeffries C.D."/>
            <person name="Brambilla E."/>
            <person name="Yasawong M."/>
            <person name="Rohde M."/>
            <person name="Pukall R."/>
            <person name="Spring S."/>
            <person name="Goker M."/>
            <person name="Woyke T."/>
            <person name="Bristow J."/>
            <person name="Eisen J.A."/>
            <person name="Markowitz V."/>
            <person name="Hugenholtz P."/>
            <person name="Kyrpides N.C."/>
            <person name="Klenk H.P."/>
        </authorList>
    </citation>
    <scope>NUCLEOTIDE SEQUENCE [LARGE SCALE GENOMIC DNA]</scope>
    <source>
        <strain evidence="7">ATCC 51220 / DSM 2926 / LMG 16218 / CuHBu1</strain>
    </source>
</reference>
<proteinExistence type="predicted"/>
<dbReference type="GO" id="GO:0016054">
    <property type="term" value="P:organic acid catabolic process"/>
    <property type="evidence" value="ECO:0007669"/>
    <property type="project" value="UniProtKB-ARBA"/>
</dbReference>
<gene>
    <name evidence="6" type="ordered locus">Ilyop_0116</name>
</gene>
<dbReference type="OrthoDB" id="9786703at2"/>
<dbReference type="Gene3D" id="1.10.1040.10">
    <property type="entry name" value="N-(1-d-carboxylethyl)-l-norvaline Dehydrogenase, domain 2"/>
    <property type="match status" value="1"/>
</dbReference>
<dbReference type="SUPFAM" id="SSF51735">
    <property type="entry name" value="NAD(P)-binding Rossmann-fold domains"/>
    <property type="match status" value="1"/>
</dbReference>
<feature type="active site" evidence="3">
    <location>
        <position position="170"/>
    </location>
</feature>
<dbReference type="eggNOG" id="COG2084">
    <property type="taxonomic scope" value="Bacteria"/>
</dbReference>
<evidence type="ECO:0000313" key="6">
    <source>
        <dbReference type="EMBL" id="ADO81905.1"/>
    </source>
</evidence>
<dbReference type="InterPro" id="IPR015815">
    <property type="entry name" value="HIBADH-related"/>
</dbReference>
<dbReference type="HOGENOM" id="CLU_035117_1_0_0"/>
<dbReference type="GO" id="GO:0050661">
    <property type="term" value="F:NADP binding"/>
    <property type="evidence" value="ECO:0007669"/>
    <property type="project" value="InterPro"/>
</dbReference>
<keyword evidence="7" id="KW-1185">Reference proteome</keyword>
<evidence type="ECO:0000313" key="7">
    <source>
        <dbReference type="Proteomes" id="UP000006875"/>
    </source>
</evidence>
<accession>E3H6M0</accession>
<sequence>MKVAFIGLGVMGKNMAINILNNNYQLRIYDVIKENMIELEEMGAGVGNSPADAAKGCDVIMTSLPNSKIVEDVILGKNGVLEAAKEGAVIVDLSSITPKVIQNIYEKCIEKCIEVIDAPVSGGAKGAKEGTLTIMAGGKIEVLEKVRPILDCIAKKVNYVGEVGAGDTVKLINNMLLGINMVACAEAMALGTKAGIKPDLLYEIISQSSGSSYALKAKYENFISQGNFEPGFMIDLQYKDLQLAISTAKELNAPMFMGNIAQQMFETARAEGLGKKDISAVINLYEKWLNVSVRK</sequence>
<dbReference type="Pfam" id="PF03446">
    <property type="entry name" value="NAD_binding_2"/>
    <property type="match status" value="1"/>
</dbReference>
<dbReference type="STRING" id="572544.Ilyop_0116"/>
<dbReference type="EMBL" id="CP002281">
    <property type="protein sequence ID" value="ADO81905.1"/>
    <property type="molecule type" value="Genomic_DNA"/>
</dbReference>
<organism evidence="6 7">
    <name type="scientific">Ilyobacter polytropus (strain ATCC 51220 / DSM 2926 / LMG 16218 / CuHBu1)</name>
    <dbReference type="NCBI Taxonomy" id="572544"/>
    <lineage>
        <taxon>Bacteria</taxon>
        <taxon>Fusobacteriati</taxon>
        <taxon>Fusobacteriota</taxon>
        <taxon>Fusobacteriia</taxon>
        <taxon>Fusobacteriales</taxon>
        <taxon>Fusobacteriaceae</taxon>
        <taxon>Ilyobacter</taxon>
    </lineage>
</organism>
<dbReference type="SUPFAM" id="SSF48179">
    <property type="entry name" value="6-phosphogluconate dehydrogenase C-terminal domain-like"/>
    <property type="match status" value="1"/>
</dbReference>
<evidence type="ECO:0000259" key="5">
    <source>
        <dbReference type="Pfam" id="PF14833"/>
    </source>
</evidence>
<feature type="domain" description="3-hydroxyisobutyrate dehydrogenase-like NAD-binding" evidence="5">
    <location>
        <begin position="164"/>
        <end position="285"/>
    </location>
</feature>
<dbReference type="InterPro" id="IPR002204">
    <property type="entry name" value="3-OH-isobutyrate_DH-rel_CS"/>
</dbReference>
<dbReference type="PROSITE" id="PS00895">
    <property type="entry name" value="3_HYDROXYISOBUT_DH"/>
    <property type="match status" value="1"/>
</dbReference>
<dbReference type="Gene3D" id="3.40.50.720">
    <property type="entry name" value="NAD(P)-binding Rossmann-like Domain"/>
    <property type="match status" value="1"/>
</dbReference>
<dbReference type="Proteomes" id="UP000006875">
    <property type="component" value="Chromosome"/>
</dbReference>
<dbReference type="PIRSF" id="PIRSF000103">
    <property type="entry name" value="HIBADH"/>
    <property type="match status" value="1"/>
</dbReference>
<dbReference type="PANTHER" id="PTHR22981:SF7">
    <property type="entry name" value="3-HYDROXYISOBUTYRATE DEHYDROGENASE, MITOCHONDRIAL"/>
    <property type="match status" value="1"/>
</dbReference>
<dbReference type="InterPro" id="IPR036291">
    <property type="entry name" value="NAD(P)-bd_dom_sf"/>
</dbReference>
<protein>
    <submittedName>
        <fullName evidence="6">6-phosphogluconate dehydrogenase NAD-binding protein</fullName>
    </submittedName>
</protein>
<dbReference type="RefSeq" id="WP_013386576.1">
    <property type="nucleotide sequence ID" value="NC_014632.1"/>
</dbReference>
<dbReference type="InterPro" id="IPR006115">
    <property type="entry name" value="6PGDH_NADP-bd"/>
</dbReference>
<dbReference type="AlphaFoldDB" id="E3H6M0"/>
<dbReference type="GO" id="GO:0051287">
    <property type="term" value="F:NAD binding"/>
    <property type="evidence" value="ECO:0007669"/>
    <property type="project" value="InterPro"/>
</dbReference>